<protein>
    <submittedName>
        <fullName evidence="7">Outer membrane protein and related peptidoglycan-associated (Lipo)proteins</fullName>
    </submittedName>
</protein>
<dbReference type="PRINTS" id="PR01021">
    <property type="entry name" value="OMPADOMAIN"/>
</dbReference>
<dbReference type="PANTHER" id="PTHR30329">
    <property type="entry name" value="STATOR ELEMENT OF FLAGELLAR MOTOR COMPLEX"/>
    <property type="match status" value="1"/>
</dbReference>
<organism evidence="7 8">
    <name type="scientific">Pasteurella testudinis DSM 23072</name>
    <dbReference type="NCBI Taxonomy" id="1122938"/>
    <lineage>
        <taxon>Bacteria</taxon>
        <taxon>Pseudomonadati</taxon>
        <taxon>Pseudomonadota</taxon>
        <taxon>Gammaproteobacteria</taxon>
        <taxon>Pasteurellales</taxon>
        <taxon>Pasteurellaceae</taxon>
        <taxon>Pasteurella</taxon>
    </lineage>
</organism>
<dbReference type="Proteomes" id="UP000192408">
    <property type="component" value="Unassembled WGS sequence"/>
</dbReference>
<dbReference type="PROSITE" id="PS51123">
    <property type="entry name" value="OMPA_2"/>
    <property type="match status" value="1"/>
</dbReference>
<keyword evidence="8" id="KW-1185">Reference proteome</keyword>
<dbReference type="CDD" id="cd07185">
    <property type="entry name" value="OmpA_C-like"/>
    <property type="match status" value="1"/>
</dbReference>
<dbReference type="Pfam" id="PF00691">
    <property type="entry name" value="OmpA"/>
    <property type="match status" value="1"/>
</dbReference>
<feature type="domain" description="OmpA-like" evidence="6">
    <location>
        <begin position="164"/>
        <end position="296"/>
    </location>
</feature>
<evidence type="ECO:0000256" key="2">
    <source>
        <dbReference type="ARBA" id="ARBA00023136"/>
    </source>
</evidence>
<evidence type="ECO:0000313" key="8">
    <source>
        <dbReference type="Proteomes" id="UP000192408"/>
    </source>
</evidence>
<keyword evidence="3" id="KW-0998">Cell outer membrane</keyword>
<dbReference type="PROSITE" id="PS51257">
    <property type="entry name" value="PROKAR_LIPOPROTEIN"/>
    <property type="match status" value="1"/>
</dbReference>
<dbReference type="InterPro" id="IPR006664">
    <property type="entry name" value="OMP_bac"/>
</dbReference>
<gene>
    <name evidence="7" type="ORF">SAMN05660772_01818</name>
</gene>
<dbReference type="STRING" id="1122938.SAMN05660772_01818"/>
<dbReference type="SUPFAM" id="SSF103088">
    <property type="entry name" value="OmpA-like"/>
    <property type="match status" value="1"/>
</dbReference>
<proteinExistence type="predicted"/>
<evidence type="ECO:0000256" key="3">
    <source>
        <dbReference type="ARBA" id="ARBA00023237"/>
    </source>
</evidence>
<feature type="signal peptide" evidence="5">
    <location>
        <begin position="1"/>
        <end position="18"/>
    </location>
</feature>
<comment type="subcellular location">
    <subcellularLocation>
        <location evidence="1">Cell outer membrane</location>
    </subcellularLocation>
</comment>
<dbReference type="GO" id="GO:0009279">
    <property type="term" value="C:cell outer membrane"/>
    <property type="evidence" value="ECO:0007669"/>
    <property type="project" value="UniProtKB-SubCell"/>
</dbReference>
<evidence type="ECO:0000259" key="6">
    <source>
        <dbReference type="PROSITE" id="PS51123"/>
    </source>
</evidence>
<dbReference type="InterPro" id="IPR036737">
    <property type="entry name" value="OmpA-like_sf"/>
</dbReference>
<dbReference type="EMBL" id="FWWV01000005">
    <property type="protein sequence ID" value="SMB81283.1"/>
    <property type="molecule type" value="Genomic_DNA"/>
</dbReference>
<dbReference type="Gene3D" id="3.30.1330.60">
    <property type="entry name" value="OmpA-like domain"/>
    <property type="match status" value="1"/>
</dbReference>
<reference evidence="8" key="1">
    <citation type="submission" date="2017-04" db="EMBL/GenBank/DDBJ databases">
        <authorList>
            <person name="Varghese N."/>
            <person name="Submissions S."/>
        </authorList>
    </citation>
    <scope>NUCLEOTIDE SEQUENCE [LARGE SCALE GENOMIC DNA]</scope>
    <source>
        <strain evidence="8">DSM 23072</strain>
    </source>
</reference>
<keyword evidence="5" id="KW-0732">Signal</keyword>
<keyword evidence="2 4" id="KW-0472">Membrane</keyword>
<name>A0A1W1UJU0_9PAST</name>
<dbReference type="InterPro" id="IPR006665">
    <property type="entry name" value="OmpA-like"/>
</dbReference>
<dbReference type="AlphaFoldDB" id="A0A1W1UJU0"/>
<feature type="chain" id="PRO_5012415918" evidence="5">
    <location>
        <begin position="19"/>
        <end position="296"/>
    </location>
</feature>
<evidence type="ECO:0000256" key="5">
    <source>
        <dbReference type="SAM" id="SignalP"/>
    </source>
</evidence>
<dbReference type="PANTHER" id="PTHR30329:SF21">
    <property type="entry name" value="LIPOPROTEIN YIAD-RELATED"/>
    <property type="match status" value="1"/>
</dbReference>
<sequence>MKKSLVVLTTLFVLSACSVNKSGVNGALEHWKNYSNGNPEAAQEQSVAVFYRAPNLNAEGINIYINGDYQTSLLEKGFSSAKLCETRNLVTASVVTNQKPGNRSEGIRFNADTQNVTYIKVADIQNGKPVLQIMDNAVAEKDVEALSLQSQTLPRVKLKNCNERVLESFSLNANAAFPLNKSGYSDVLPEGKRSVQEFVKQIHQMDQSAISKIVVNGYTDPAGSESYNQQLSEKRAETIRKVLQAEQIKQPIISTGYGEQNLVVADCAAKYPRNKTARSQCDLPNRRVEILIYGNN</sequence>
<dbReference type="RefSeq" id="WP_084256123.1">
    <property type="nucleotide sequence ID" value="NZ_FWWV01000005.1"/>
</dbReference>
<evidence type="ECO:0000256" key="4">
    <source>
        <dbReference type="PROSITE-ProRule" id="PRU00473"/>
    </source>
</evidence>
<accession>A0A1W1UJU0</accession>
<evidence type="ECO:0000313" key="7">
    <source>
        <dbReference type="EMBL" id="SMB81283.1"/>
    </source>
</evidence>
<dbReference type="InterPro" id="IPR050330">
    <property type="entry name" value="Bact_OuterMem_StrucFunc"/>
</dbReference>
<evidence type="ECO:0000256" key="1">
    <source>
        <dbReference type="ARBA" id="ARBA00004442"/>
    </source>
</evidence>